<keyword evidence="12" id="KW-0949">S-adenosyl-L-methionine</keyword>
<keyword evidence="13 19" id="KW-0479">Metal-binding</keyword>
<dbReference type="eggNOG" id="COG0646">
    <property type="taxonomic scope" value="Bacteria"/>
</dbReference>
<evidence type="ECO:0000256" key="9">
    <source>
        <dbReference type="ARBA" id="ARBA00022605"/>
    </source>
</evidence>
<dbReference type="PANTHER" id="PTHR45833:SF1">
    <property type="entry name" value="METHIONINE SYNTHASE"/>
    <property type="match status" value="1"/>
</dbReference>
<dbReference type="GO" id="GO:0046872">
    <property type="term" value="F:metal ion binding"/>
    <property type="evidence" value="ECO:0007669"/>
    <property type="project" value="UniProtKB-KW"/>
</dbReference>
<sequence>MTPEQQFRAVAAEKIMIFDGGYGTSIQKHGLTEADYRGNLDLPKDQKGNNDLLCLTRPDIVEGIHAAYLDAGADMIETNTFSSTKIAMADYGCEHLVRDINVAAAKLARAACEKATAKDARPRFVAGSIGPTNKTLSISPDVNDPAYREVDYDTLKADYREQCDALIEGGVDFLLVETCFDTLNAKAAGMAAREAEAAAGRPVPLMLSFTITDMSGRNLSGHTINAFWYSLRHLKPLTIGVNCAFGADLLRPYLSELAKNADTLILAYPNAGLPNELGQYDELPETTAKLIRQWVDEGLVNMVGGCCGTTPAHIGAVARALAGQKPRQVPELPVVTRLAGLEPMHIAA</sequence>
<comment type="caution">
    <text evidence="21">The sequence shown here is derived from an EMBL/GenBank/DDBJ whole genome shotgun (WGS) entry which is preliminary data.</text>
</comment>
<evidence type="ECO:0000256" key="8">
    <source>
        <dbReference type="ARBA" id="ARBA00022603"/>
    </source>
</evidence>
<evidence type="ECO:0000256" key="15">
    <source>
        <dbReference type="ARBA" id="ARBA00023167"/>
    </source>
</evidence>
<dbReference type="OrthoDB" id="9803687at2"/>
<dbReference type="EMBL" id="JFHR01000029">
    <property type="protein sequence ID" value="KEQ53094.1"/>
    <property type="molecule type" value="Genomic_DNA"/>
</dbReference>
<comment type="catalytic activity">
    <reaction evidence="1">
        <text>(6S)-5-methyl-5,6,7,8-tetrahydrofolate + L-homocysteine = (6S)-5,6,7,8-tetrahydrofolate + L-methionine</text>
        <dbReference type="Rhea" id="RHEA:11172"/>
        <dbReference type="ChEBI" id="CHEBI:18608"/>
        <dbReference type="ChEBI" id="CHEBI:57453"/>
        <dbReference type="ChEBI" id="CHEBI:57844"/>
        <dbReference type="ChEBI" id="CHEBI:58199"/>
        <dbReference type="EC" id="2.1.1.13"/>
    </reaction>
</comment>
<feature type="binding site" evidence="19">
    <location>
        <position position="307"/>
    </location>
    <ligand>
        <name>Zn(2+)</name>
        <dbReference type="ChEBI" id="CHEBI:29105"/>
    </ligand>
</feature>
<evidence type="ECO:0000256" key="17">
    <source>
        <dbReference type="ARBA" id="ARBA00025552"/>
    </source>
</evidence>
<comment type="pathway">
    <text evidence="4">Amino-acid biosynthesis; L-methionine biosynthesis via de novo pathway; L-methionine from L-homocysteine (MetH route): step 1/1.</text>
</comment>
<evidence type="ECO:0000256" key="18">
    <source>
        <dbReference type="ARBA" id="ARBA00031040"/>
    </source>
</evidence>
<dbReference type="Proteomes" id="UP000028411">
    <property type="component" value="Unassembled WGS sequence"/>
</dbReference>
<dbReference type="InterPro" id="IPR036589">
    <property type="entry name" value="HCY_dom_sf"/>
</dbReference>
<comment type="cofactor">
    <cofactor evidence="2 19">
        <name>Zn(2+)</name>
        <dbReference type="ChEBI" id="CHEBI:29105"/>
    </cofactor>
</comment>
<evidence type="ECO:0000256" key="3">
    <source>
        <dbReference type="ARBA" id="ARBA00001956"/>
    </source>
</evidence>
<organism evidence="21 22">
    <name type="scientific">Sphingobium chlorophenolicum</name>
    <dbReference type="NCBI Taxonomy" id="46429"/>
    <lineage>
        <taxon>Bacteria</taxon>
        <taxon>Pseudomonadati</taxon>
        <taxon>Pseudomonadota</taxon>
        <taxon>Alphaproteobacteria</taxon>
        <taxon>Sphingomonadales</taxon>
        <taxon>Sphingomonadaceae</taxon>
        <taxon>Sphingobium</taxon>
    </lineage>
</organism>
<dbReference type="Pfam" id="PF02574">
    <property type="entry name" value="S-methyl_trans"/>
    <property type="match status" value="1"/>
</dbReference>
<evidence type="ECO:0000259" key="20">
    <source>
        <dbReference type="PROSITE" id="PS50970"/>
    </source>
</evidence>
<dbReference type="PROSITE" id="PS50970">
    <property type="entry name" value="HCY"/>
    <property type="match status" value="1"/>
</dbReference>
<evidence type="ECO:0000256" key="7">
    <source>
        <dbReference type="ARBA" id="ARBA00013998"/>
    </source>
</evidence>
<dbReference type="AlphaFoldDB" id="A0A081RD21"/>
<gene>
    <name evidence="21" type="ORF">BV95_02618</name>
</gene>
<comment type="function">
    <text evidence="17">Catalyzes the transfer of a methyl group from methyl-cobalamin to homocysteine, yielding enzyme-bound cob(I)alamin and methionine. Subsequently, remethylates the cofactor using methyltetrahydrofolate.</text>
</comment>
<dbReference type="FunFam" id="3.20.20.330:FF:000001">
    <property type="entry name" value="Methionine synthase"/>
    <property type="match status" value="1"/>
</dbReference>
<dbReference type="Gene3D" id="3.20.20.330">
    <property type="entry name" value="Homocysteine-binding-like domain"/>
    <property type="match status" value="1"/>
</dbReference>
<feature type="domain" description="Hcy-binding" evidence="20">
    <location>
        <begin position="4"/>
        <end position="321"/>
    </location>
</feature>
<dbReference type="GO" id="GO:0008705">
    <property type="term" value="F:methionine synthase activity"/>
    <property type="evidence" value="ECO:0007669"/>
    <property type="project" value="UniProtKB-EC"/>
</dbReference>
<keyword evidence="8 19" id="KW-0489">Methyltransferase</keyword>
<evidence type="ECO:0000256" key="5">
    <source>
        <dbReference type="ARBA" id="ARBA00010398"/>
    </source>
</evidence>
<dbReference type="EC" id="2.1.1.13" evidence="6"/>
<keyword evidence="15" id="KW-0486">Methionine biosynthesis</keyword>
<name>A0A081RD21_SPHCR</name>
<protein>
    <recommendedName>
        <fullName evidence="7">Methionine synthase</fullName>
        <ecNumber evidence="6">2.1.1.13</ecNumber>
    </recommendedName>
    <alternativeName>
        <fullName evidence="18">5-methyltetrahydrofolate--homocysteine methyltransferase</fullName>
    </alternativeName>
</protein>
<evidence type="ECO:0000256" key="12">
    <source>
        <dbReference type="ARBA" id="ARBA00022691"/>
    </source>
</evidence>
<keyword evidence="9" id="KW-0028">Amino-acid biosynthesis</keyword>
<evidence type="ECO:0000313" key="22">
    <source>
        <dbReference type="Proteomes" id="UP000028411"/>
    </source>
</evidence>
<dbReference type="InterPro" id="IPR050554">
    <property type="entry name" value="Met_Synthase/Corrinoid"/>
</dbReference>
<reference evidence="21 22" key="1">
    <citation type="submission" date="2014-02" db="EMBL/GenBank/DDBJ databases">
        <title>Whole genome sequence of Sphingobium chlorophenolicum NBRC 16172.</title>
        <authorList>
            <person name="Gan H.M."/>
            <person name="Gan H.Y."/>
            <person name="Chew T.H."/>
            <person name="Savka M.A."/>
        </authorList>
    </citation>
    <scope>NUCLEOTIDE SEQUENCE [LARGE SCALE GENOMIC DNA]</scope>
    <source>
        <strain evidence="21 22">NBRC 16172</strain>
    </source>
</reference>
<evidence type="ECO:0000256" key="16">
    <source>
        <dbReference type="ARBA" id="ARBA00023285"/>
    </source>
</evidence>
<evidence type="ECO:0000256" key="19">
    <source>
        <dbReference type="PROSITE-ProRule" id="PRU00333"/>
    </source>
</evidence>
<keyword evidence="11 19" id="KW-0808">Transferase</keyword>
<dbReference type="GO" id="GO:0050667">
    <property type="term" value="P:homocysteine metabolic process"/>
    <property type="evidence" value="ECO:0007669"/>
    <property type="project" value="TreeGrafter"/>
</dbReference>
<evidence type="ECO:0000256" key="2">
    <source>
        <dbReference type="ARBA" id="ARBA00001947"/>
    </source>
</evidence>
<accession>A0A081RD21</accession>
<evidence type="ECO:0000313" key="21">
    <source>
        <dbReference type="EMBL" id="KEQ53094.1"/>
    </source>
</evidence>
<evidence type="ECO:0000256" key="14">
    <source>
        <dbReference type="ARBA" id="ARBA00022833"/>
    </source>
</evidence>
<keyword evidence="14 19" id="KW-0862">Zinc</keyword>
<dbReference type="SUPFAM" id="SSF82282">
    <property type="entry name" value="Homocysteine S-methyltransferase"/>
    <property type="match status" value="1"/>
</dbReference>
<evidence type="ECO:0000256" key="13">
    <source>
        <dbReference type="ARBA" id="ARBA00022723"/>
    </source>
</evidence>
<dbReference type="GO" id="GO:0005829">
    <property type="term" value="C:cytosol"/>
    <property type="evidence" value="ECO:0007669"/>
    <property type="project" value="TreeGrafter"/>
</dbReference>
<dbReference type="GO" id="GO:0032259">
    <property type="term" value="P:methylation"/>
    <property type="evidence" value="ECO:0007669"/>
    <property type="project" value="UniProtKB-KW"/>
</dbReference>
<dbReference type="PATRIC" id="fig|46429.4.peg.2596"/>
<dbReference type="GO" id="GO:0031419">
    <property type="term" value="F:cobalamin binding"/>
    <property type="evidence" value="ECO:0007669"/>
    <property type="project" value="UniProtKB-KW"/>
</dbReference>
<evidence type="ECO:0000256" key="6">
    <source>
        <dbReference type="ARBA" id="ARBA00012032"/>
    </source>
</evidence>
<keyword evidence="10" id="KW-0846">Cobalamin</keyword>
<feature type="binding site" evidence="19">
    <location>
        <position position="306"/>
    </location>
    <ligand>
        <name>Zn(2+)</name>
        <dbReference type="ChEBI" id="CHEBI:29105"/>
    </ligand>
</feature>
<evidence type="ECO:0000256" key="1">
    <source>
        <dbReference type="ARBA" id="ARBA00001700"/>
    </source>
</evidence>
<keyword evidence="16" id="KW-0170">Cobalt</keyword>
<evidence type="ECO:0000256" key="4">
    <source>
        <dbReference type="ARBA" id="ARBA00005178"/>
    </source>
</evidence>
<dbReference type="PANTHER" id="PTHR45833">
    <property type="entry name" value="METHIONINE SYNTHASE"/>
    <property type="match status" value="1"/>
</dbReference>
<proteinExistence type="inferred from homology"/>
<evidence type="ECO:0000256" key="10">
    <source>
        <dbReference type="ARBA" id="ARBA00022628"/>
    </source>
</evidence>
<comment type="similarity">
    <text evidence="5">Belongs to the vitamin-B12 dependent methionine synthase family.</text>
</comment>
<feature type="binding site" evidence="19">
    <location>
        <position position="243"/>
    </location>
    <ligand>
        <name>Zn(2+)</name>
        <dbReference type="ChEBI" id="CHEBI:29105"/>
    </ligand>
</feature>
<evidence type="ECO:0000256" key="11">
    <source>
        <dbReference type="ARBA" id="ARBA00022679"/>
    </source>
</evidence>
<comment type="cofactor">
    <cofactor evidence="3">
        <name>methylcob(III)alamin</name>
        <dbReference type="ChEBI" id="CHEBI:28115"/>
    </cofactor>
</comment>
<dbReference type="InterPro" id="IPR003726">
    <property type="entry name" value="HCY_dom"/>
</dbReference>
<dbReference type="RefSeq" id="WP_037452487.1">
    <property type="nucleotide sequence ID" value="NZ_JFHR01000029.1"/>
</dbReference>
<dbReference type="GO" id="GO:0046653">
    <property type="term" value="P:tetrahydrofolate metabolic process"/>
    <property type="evidence" value="ECO:0007669"/>
    <property type="project" value="TreeGrafter"/>
</dbReference>